<dbReference type="GO" id="GO:0016747">
    <property type="term" value="F:acyltransferase activity, transferring groups other than amino-acyl groups"/>
    <property type="evidence" value="ECO:0007669"/>
    <property type="project" value="InterPro"/>
</dbReference>
<feature type="transmembrane region" description="Helical" evidence="1">
    <location>
        <begin position="21"/>
        <end position="41"/>
    </location>
</feature>
<name>A0A6G6WBR0_9ACTN</name>
<keyword evidence="3" id="KW-0808">Transferase</keyword>
<dbReference type="AlphaFoldDB" id="A0A6G6WBR0"/>
<dbReference type="GO" id="GO:0016020">
    <property type="term" value="C:membrane"/>
    <property type="evidence" value="ECO:0007669"/>
    <property type="project" value="TreeGrafter"/>
</dbReference>
<evidence type="ECO:0000313" key="4">
    <source>
        <dbReference type="Proteomes" id="UP000502996"/>
    </source>
</evidence>
<feature type="transmembrane region" description="Helical" evidence="1">
    <location>
        <begin position="325"/>
        <end position="344"/>
    </location>
</feature>
<evidence type="ECO:0000259" key="2">
    <source>
        <dbReference type="Pfam" id="PF01757"/>
    </source>
</evidence>
<feature type="transmembrane region" description="Helical" evidence="1">
    <location>
        <begin position="286"/>
        <end position="304"/>
    </location>
</feature>
<evidence type="ECO:0000256" key="1">
    <source>
        <dbReference type="SAM" id="Phobius"/>
    </source>
</evidence>
<feature type="transmembrane region" description="Helical" evidence="1">
    <location>
        <begin position="210"/>
        <end position="232"/>
    </location>
</feature>
<feature type="transmembrane region" description="Helical" evidence="1">
    <location>
        <begin position="99"/>
        <end position="116"/>
    </location>
</feature>
<dbReference type="Pfam" id="PF01757">
    <property type="entry name" value="Acyl_transf_3"/>
    <property type="match status" value="1"/>
</dbReference>
<organism evidence="3 4">
    <name type="scientific">Nocardioides anomalus</name>
    <dbReference type="NCBI Taxonomy" id="2712223"/>
    <lineage>
        <taxon>Bacteria</taxon>
        <taxon>Bacillati</taxon>
        <taxon>Actinomycetota</taxon>
        <taxon>Actinomycetes</taxon>
        <taxon>Propionibacteriales</taxon>
        <taxon>Nocardioidaceae</taxon>
        <taxon>Nocardioides</taxon>
    </lineage>
</organism>
<reference evidence="3 4" key="1">
    <citation type="submission" date="2020-02" db="EMBL/GenBank/DDBJ databases">
        <title>Full genome sequence of Nocardioides sp. R-3366.</title>
        <authorList>
            <person name="Im W.-T."/>
        </authorList>
    </citation>
    <scope>NUCLEOTIDE SEQUENCE [LARGE SCALE GENOMIC DNA]</scope>
    <source>
        <strain evidence="3 4">R-3366</strain>
    </source>
</reference>
<accession>A0A6G6WBR0</accession>
<feature type="domain" description="Acyltransferase 3" evidence="2">
    <location>
        <begin position="24"/>
        <end position="368"/>
    </location>
</feature>
<dbReference type="InterPro" id="IPR002656">
    <property type="entry name" value="Acyl_transf_3_dom"/>
</dbReference>
<feature type="transmembrane region" description="Helical" evidence="1">
    <location>
        <begin position="183"/>
        <end position="204"/>
    </location>
</feature>
<dbReference type="RefSeq" id="WP_165230571.1">
    <property type="nucleotide sequence ID" value="NZ_CP049257.1"/>
</dbReference>
<keyword evidence="1" id="KW-0812">Transmembrane</keyword>
<dbReference type="EMBL" id="CP049257">
    <property type="protein sequence ID" value="QIG42646.1"/>
    <property type="molecule type" value="Genomic_DNA"/>
</dbReference>
<sequence length="404" mass="43946">MTSAAQAPAEAGSEGFRDRAFPTLTAVRAIGAVMVVLTHAAFNTGRINQGWTGAVLARFDFGVTIFFVLSGFLLSRPWFLARALGTPAPSTRHYLWKRALRILPLYWLVVVVALTLDPENRDAGWADWLSNLTLTQLYRGGLLPSSLTQMWSLCTEVAFYVLLPLLCVLALGRGPGLDVRRVAVRLGLVSVAGVVWQVVVAQIPGREGHFAQWLPGFLPWFAVGMLFAALSADLTVRPRPHLVERLARDLPGCWILATGVFAIACTPLAGPRLLLVPGTWEAGSKVVLYAVAGAFYLLPLVFGPERDGWVRTQLTGPVPTWLGEVSYGIFAIHMLVLNLVFRLLELDVFTGRFLTVAALSLALTVALATASYHLLEKPALRWKDARFVARTEHAPAAARGATSS</sequence>
<keyword evidence="1" id="KW-0472">Membrane</keyword>
<feature type="transmembrane region" description="Helical" evidence="1">
    <location>
        <begin position="150"/>
        <end position="171"/>
    </location>
</feature>
<feature type="transmembrane region" description="Helical" evidence="1">
    <location>
        <begin position="356"/>
        <end position="375"/>
    </location>
</feature>
<dbReference type="PANTHER" id="PTHR23028:SF53">
    <property type="entry name" value="ACYL_TRANSF_3 DOMAIN-CONTAINING PROTEIN"/>
    <property type="match status" value="1"/>
</dbReference>
<gene>
    <name evidence="3" type="ORF">G5V58_07520</name>
</gene>
<keyword evidence="3" id="KW-0012">Acyltransferase</keyword>
<dbReference type="InterPro" id="IPR050879">
    <property type="entry name" value="Acyltransferase_3"/>
</dbReference>
<feature type="transmembrane region" description="Helical" evidence="1">
    <location>
        <begin position="253"/>
        <end position="274"/>
    </location>
</feature>
<protein>
    <submittedName>
        <fullName evidence="3">Acyltransferase</fullName>
    </submittedName>
</protein>
<proteinExistence type="predicted"/>
<dbReference type="GO" id="GO:0009103">
    <property type="term" value="P:lipopolysaccharide biosynthetic process"/>
    <property type="evidence" value="ECO:0007669"/>
    <property type="project" value="TreeGrafter"/>
</dbReference>
<feature type="transmembrane region" description="Helical" evidence="1">
    <location>
        <begin position="61"/>
        <end position="79"/>
    </location>
</feature>
<dbReference type="PANTHER" id="PTHR23028">
    <property type="entry name" value="ACETYLTRANSFERASE"/>
    <property type="match status" value="1"/>
</dbReference>
<evidence type="ECO:0000313" key="3">
    <source>
        <dbReference type="EMBL" id="QIG42646.1"/>
    </source>
</evidence>
<dbReference type="KEGG" id="nano:G5V58_07520"/>
<keyword evidence="1" id="KW-1133">Transmembrane helix</keyword>
<keyword evidence="4" id="KW-1185">Reference proteome</keyword>
<dbReference type="Proteomes" id="UP000502996">
    <property type="component" value="Chromosome"/>
</dbReference>